<dbReference type="STRING" id="1225564.AA309_00650"/>
<proteinExistence type="predicted"/>
<sequence>MVRSALPTADPSTDAAALLRRLGFALLFFAIPLAALFTRRALVVMAPLAVALIVLAAFLDGTARNPWQRALSFVTSRAGLAGLVLVLWAGLSLVWTPFLPQASERLLNIVAMGLMALAGYLALPERMRSANLYLLPLGVGLAALIAIAMLFREGGNLDPDGTGVERGIVMLVLLLWPAVTWLHSRGRNLEAVTLALAAAVSAFLTMDELPLIGLTAGAVAFALTAMSPRTGTSLIGLLMAGLLIAAPALPFLLKPVAGGILGSTSLAVASLEAWQALILKEPLRLLTGHGLETAWRGRLFGLVPPAAPFSLLFDIWYELGVVGAVSGAVLLSQAAFNAGGDRPILGPGIMASFASAFAFGACGIGTAQVWWFTALVVLVLVFVAVERGQFRTKRPKAILRRLR</sequence>
<feature type="transmembrane region" description="Helical" evidence="1">
    <location>
        <begin position="80"/>
        <end position="99"/>
    </location>
</feature>
<dbReference type="EMBL" id="LCYG01000003">
    <property type="protein sequence ID" value="KLK94997.1"/>
    <property type="molecule type" value="Genomic_DNA"/>
</dbReference>
<feature type="transmembrane region" description="Helical" evidence="1">
    <location>
        <begin position="315"/>
        <end position="332"/>
    </location>
</feature>
<evidence type="ECO:0000313" key="2">
    <source>
        <dbReference type="EMBL" id="KLK94997.1"/>
    </source>
</evidence>
<feature type="transmembrane region" description="Helical" evidence="1">
    <location>
        <begin position="130"/>
        <end position="151"/>
    </location>
</feature>
<feature type="transmembrane region" description="Helical" evidence="1">
    <location>
        <begin position="234"/>
        <end position="253"/>
    </location>
</feature>
<feature type="transmembrane region" description="Helical" evidence="1">
    <location>
        <begin position="211"/>
        <end position="227"/>
    </location>
</feature>
<feature type="transmembrane region" description="Helical" evidence="1">
    <location>
        <begin position="189"/>
        <end position="205"/>
    </location>
</feature>
<keyword evidence="1" id="KW-0812">Transmembrane</keyword>
<feature type="transmembrane region" description="Helical" evidence="1">
    <location>
        <begin position="18"/>
        <end position="35"/>
    </location>
</feature>
<feature type="transmembrane region" description="Helical" evidence="1">
    <location>
        <begin position="367"/>
        <end position="385"/>
    </location>
</feature>
<comment type="caution">
    <text evidence="2">The sequence shown here is derived from an EMBL/GenBank/DDBJ whole genome shotgun (WGS) entry which is preliminary data.</text>
</comment>
<organism evidence="2 3">
    <name type="scientific">Microvirga vignae</name>
    <dbReference type="NCBI Taxonomy" id="1225564"/>
    <lineage>
        <taxon>Bacteria</taxon>
        <taxon>Pseudomonadati</taxon>
        <taxon>Pseudomonadota</taxon>
        <taxon>Alphaproteobacteria</taxon>
        <taxon>Hyphomicrobiales</taxon>
        <taxon>Methylobacteriaceae</taxon>
        <taxon>Microvirga</taxon>
    </lineage>
</organism>
<feature type="transmembrane region" description="Helical" evidence="1">
    <location>
        <begin position="41"/>
        <end position="59"/>
    </location>
</feature>
<feature type="transmembrane region" description="Helical" evidence="1">
    <location>
        <begin position="105"/>
        <end position="123"/>
    </location>
</feature>
<accession>A0A0H1RQQ6</accession>
<protein>
    <submittedName>
        <fullName evidence="2">Peptide ABC transporter permease</fullName>
    </submittedName>
</protein>
<feature type="transmembrane region" description="Helical" evidence="1">
    <location>
        <begin position="344"/>
        <end position="361"/>
    </location>
</feature>
<keyword evidence="1" id="KW-1133">Transmembrane helix</keyword>
<feature type="transmembrane region" description="Helical" evidence="1">
    <location>
        <begin position="163"/>
        <end position="182"/>
    </location>
</feature>
<dbReference type="RefSeq" id="WP_047187050.1">
    <property type="nucleotide sequence ID" value="NZ_LCYG01000003.1"/>
</dbReference>
<dbReference type="OrthoDB" id="8437837at2"/>
<name>A0A0H1RQQ6_9HYPH</name>
<gene>
    <name evidence="2" type="ORF">AA309_00650</name>
</gene>
<evidence type="ECO:0000256" key="1">
    <source>
        <dbReference type="SAM" id="Phobius"/>
    </source>
</evidence>
<reference evidence="2 3" key="1">
    <citation type="submission" date="2015-05" db="EMBL/GenBank/DDBJ databases">
        <title>Draft genome sequence of Microvirga vignae strain BR3299, a novel nitrogen fixing bacteria isolated from Brazil semi-aired region.</title>
        <authorList>
            <person name="Zilli J.E."/>
            <person name="Passos S.R."/>
            <person name="Leite J."/>
            <person name="Baldani J.I."/>
            <person name="Xavier G.R."/>
            <person name="Rumjaneck N.G."/>
            <person name="Simoes-Araujo J.L."/>
        </authorList>
    </citation>
    <scope>NUCLEOTIDE SEQUENCE [LARGE SCALE GENOMIC DNA]</scope>
    <source>
        <strain evidence="2 3">BR3299</strain>
    </source>
</reference>
<dbReference type="PATRIC" id="fig|1225564.3.peg.3224"/>
<keyword evidence="3" id="KW-1185">Reference proteome</keyword>
<evidence type="ECO:0000313" key="3">
    <source>
        <dbReference type="Proteomes" id="UP000035489"/>
    </source>
</evidence>
<keyword evidence="1" id="KW-0472">Membrane</keyword>
<dbReference type="AlphaFoldDB" id="A0A0H1RQQ6"/>
<dbReference type="Proteomes" id="UP000035489">
    <property type="component" value="Unassembled WGS sequence"/>
</dbReference>